<gene>
    <name evidence="1" type="ORF">B0H65DRAFT_438901</name>
</gene>
<reference evidence="1" key="2">
    <citation type="submission" date="2023-06" db="EMBL/GenBank/DDBJ databases">
        <authorList>
            <consortium name="Lawrence Berkeley National Laboratory"/>
            <person name="Haridas S."/>
            <person name="Hensen N."/>
            <person name="Bonometti L."/>
            <person name="Westerberg I."/>
            <person name="Brannstrom I.O."/>
            <person name="Guillou S."/>
            <person name="Cros-Aarteil S."/>
            <person name="Calhoun S."/>
            <person name="Kuo A."/>
            <person name="Mondo S."/>
            <person name="Pangilinan J."/>
            <person name="Riley R."/>
            <person name="Labutti K."/>
            <person name="Andreopoulos B."/>
            <person name="Lipzen A."/>
            <person name="Chen C."/>
            <person name="Yanf M."/>
            <person name="Daum C."/>
            <person name="Ng V."/>
            <person name="Clum A."/>
            <person name="Steindorff A."/>
            <person name="Ohm R."/>
            <person name="Martin F."/>
            <person name="Silar P."/>
            <person name="Natvig D."/>
            <person name="Lalanne C."/>
            <person name="Gautier V."/>
            <person name="Ament-Velasquez S.L."/>
            <person name="Kruys A."/>
            <person name="Hutchinson M.I."/>
            <person name="Powell A.J."/>
            <person name="Barry K."/>
            <person name="Miller A.N."/>
            <person name="Grigoriev I.V."/>
            <person name="Debuchy R."/>
            <person name="Gladieux P."/>
            <person name="Thoren M.H."/>
            <person name="Johannesson H."/>
        </authorList>
    </citation>
    <scope>NUCLEOTIDE SEQUENCE</scope>
    <source>
        <strain evidence="1">CBS 560.94</strain>
    </source>
</reference>
<accession>A0AAE0MX98</accession>
<proteinExistence type="predicted"/>
<organism evidence="1 2">
    <name type="scientific">Neurospora tetraspora</name>
    <dbReference type="NCBI Taxonomy" id="94610"/>
    <lineage>
        <taxon>Eukaryota</taxon>
        <taxon>Fungi</taxon>
        <taxon>Dikarya</taxon>
        <taxon>Ascomycota</taxon>
        <taxon>Pezizomycotina</taxon>
        <taxon>Sordariomycetes</taxon>
        <taxon>Sordariomycetidae</taxon>
        <taxon>Sordariales</taxon>
        <taxon>Sordariaceae</taxon>
        <taxon>Neurospora</taxon>
    </lineage>
</organism>
<dbReference type="GeneID" id="87862544"/>
<sequence>MEAPAGKLMKPVLAFIVPCLSDIESVHVQAFDPSSQVLMAAEVMESEDWSVLICRIWSNHSGGFSSIQQRRRGAPNGDRRLCLLGSPETWWGNRSQLSTARSTVPIPNP</sequence>
<dbReference type="Proteomes" id="UP001278500">
    <property type="component" value="Unassembled WGS sequence"/>
</dbReference>
<comment type="caution">
    <text evidence="1">The sequence shown here is derived from an EMBL/GenBank/DDBJ whole genome shotgun (WGS) entry which is preliminary data.</text>
</comment>
<evidence type="ECO:0000313" key="1">
    <source>
        <dbReference type="EMBL" id="KAK3355686.1"/>
    </source>
</evidence>
<keyword evidence="2" id="KW-1185">Reference proteome</keyword>
<dbReference type="RefSeq" id="XP_062687064.1">
    <property type="nucleotide sequence ID" value="XM_062825390.1"/>
</dbReference>
<name>A0AAE0MX98_9PEZI</name>
<reference evidence="1" key="1">
    <citation type="journal article" date="2023" name="Mol. Phylogenet. Evol.">
        <title>Genome-scale phylogeny and comparative genomics of the fungal order Sordariales.</title>
        <authorList>
            <person name="Hensen N."/>
            <person name="Bonometti L."/>
            <person name="Westerberg I."/>
            <person name="Brannstrom I.O."/>
            <person name="Guillou S."/>
            <person name="Cros-Aarteil S."/>
            <person name="Calhoun S."/>
            <person name="Haridas S."/>
            <person name="Kuo A."/>
            <person name="Mondo S."/>
            <person name="Pangilinan J."/>
            <person name="Riley R."/>
            <person name="LaButti K."/>
            <person name="Andreopoulos B."/>
            <person name="Lipzen A."/>
            <person name="Chen C."/>
            <person name="Yan M."/>
            <person name="Daum C."/>
            <person name="Ng V."/>
            <person name="Clum A."/>
            <person name="Steindorff A."/>
            <person name="Ohm R.A."/>
            <person name="Martin F."/>
            <person name="Silar P."/>
            <person name="Natvig D.O."/>
            <person name="Lalanne C."/>
            <person name="Gautier V."/>
            <person name="Ament-Velasquez S.L."/>
            <person name="Kruys A."/>
            <person name="Hutchinson M.I."/>
            <person name="Powell A.J."/>
            <person name="Barry K."/>
            <person name="Miller A.N."/>
            <person name="Grigoriev I.V."/>
            <person name="Debuchy R."/>
            <person name="Gladieux P."/>
            <person name="Hiltunen Thoren M."/>
            <person name="Johannesson H."/>
        </authorList>
    </citation>
    <scope>NUCLEOTIDE SEQUENCE</scope>
    <source>
        <strain evidence="1">CBS 560.94</strain>
    </source>
</reference>
<protein>
    <submittedName>
        <fullName evidence="1">Uncharacterized protein</fullName>
    </submittedName>
</protein>
<dbReference type="AlphaFoldDB" id="A0AAE0MX98"/>
<dbReference type="EMBL" id="JAUEPP010000001">
    <property type="protein sequence ID" value="KAK3355686.1"/>
    <property type="molecule type" value="Genomic_DNA"/>
</dbReference>
<evidence type="ECO:0000313" key="2">
    <source>
        <dbReference type="Proteomes" id="UP001278500"/>
    </source>
</evidence>